<proteinExistence type="inferred from homology"/>
<feature type="chain" id="PRO_5009618666" evidence="7">
    <location>
        <begin position="25"/>
        <end position="399"/>
    </location>
</feature>
<feature type="transmembrane region" description="Helical" evidence="6">
    <location>
        <begin position="174"/>
        <end position="197"/>
    </location>
</feature>
<feature type="transmembrane region" description="Helical" evidence="6">
    <location>
        <begin position="135"/>
        <end position="162"/>
    </location>
</feature>
<keyword evidence="4 6" id="KW-1133">Transmembrane helix</keyword>
<dbReference type="EMBL" id="AP017368">
    <property type="protein sequence ID" value="BAV91920.1"/>
    <property type="molecule type" value="Genomic_DNA"/>
</dbReference>
<evidence type="ECO:0000256" key="6">
    <source>
        <dbReference type="SAM" id="Phobius"/>
    </source>
</evidence>
<evidence type="ECO:0000313" key="8">
    <source>
        <dbReference type="EMBL" id="BAV91920.1"/>
    </source>
</evidence>
<feature type="transmembrane region" description="Helical" evidence="6">
    <location>
        <begin position="370"/>
        <end position="388"/>
    </location>
</feature>
<keyword evidence="7" id="KW-0732">Signal</keyword>
<organism evidence="8 9">
    <name type="scientific">Candidatus Desulfovibrio trichonymphae</name>
    <dbReference type="NCBI Taxonomy" id="1725232"/>
    <lineage>
        <taxon>Bacteria</taxon>
        <taxon>Pseudomonadati</taxon>
        <taxon>Thermodesulfobacteriota</taxon>
        <taxon>Desulfovibrionia</taxon>
        <taxon>Desulfovibrionales</taxon>
        <taxon>Desulfovibrionaceae</taxon>
        <taxon>Desulfovibrio</taxon>
    </lineage>
</organism>
<feature type="transmembrane region" description="Helical" evidence="6">
    <location>
        <begin position="318"/>
        <end position="338"/>
    </location>
</feature>
<evidence type="ECO:0000256" key="3">
    <source>
        <dbReference type="ARBA" id="ARBA00022692"/>
    </source>
</evidence>
<evidence type="ECO:0000256" key="7">
    <source>
        <dbReference type="SAM" id="SignalP"/>
    </source>
</evidence>
<evidence type="ECO:0000256" key="4">
    <source>
        <dbReference type="ARBA" id="ARBA00022989"/>
    </source>
</evidence>
<keyword evidence="3 6" id="KW-0812">Transmembrane</keyword>
<accession>A0A1J1E3B3</accession>
<gene>
    <name evidence="8" type="ORF">RSDT_0408</name>
</gene>
<dbReference type="OrthoDB" id="9765171at2"/>
<dbReference type="RefSeq" id="WP_096399449.1">
    <property type="nucleotide sequence ID" value="NZ_AP017368.1"/>
</dbReference>
<protein>
    <submittedName>
        <fullName evidence="8">Putative Fe2+ permease transmembrane component</fullName>
    </submittedName>
</protein>
<dbReference type="GO" id="GO:0033573">
    <property type="term" value="C:high-affinity iron permease complex"/>
    <property type="evidence" value="ECO:0007669"/>
    <property type="project" value="InterPro"/>
</dbReference>
<keyword evidence="9" id="KW-1185">Reference proteome</keyword>
<feature type="transmembrane region" description="Helical" evidence="6">
    <location>
        <begin position="209"/>
        <end position="227"/>
    </location>
</feature>
<dbReference type="InterPro" id="IPR004923">
    <property type="entry name" value="FTR1/Fip1/EfeU"/>
</dbReference>
<evidence type="ECO:0000256" key="5">
    <source>
        <dbReference type="ARBA" id="ARBA00023136"/>
    </source>
</evidence>
<feature type="signal peptide" evidence="7">
    <location>
        <begin position="1"/>
        <end position="24"/>
    </location>
</feature>
<dbReference type="Pfam" id="PF03239">
    <property type="entry name" value="FTR1"/>
    <property type="match status" value="1"/>
</dbReference>
<reference evidence="8 9" key="1">
    <citation type="journal article" date="2017" name="ISME J.">
        <title>Genome of 'Ca. Desulfovibrio trichonymphae', an H2-oxidizing bacterium in a tripartite symbiotic system within a protist cell in the termite gut.</title>
        <authorList>
            <person name="Kuwahara H."/>
            <person name="Yuki M."/>
            <person name="Izawa K."/>
            <person name="Ohkuma M."/>
            <person name="Hongoh Y."/>
        </authorList>
    </citation>
    <scope>NUCLEOTIDE SEQUENCE [LARGE SCALE GENOMIC DNA]</scope>
    <source>
        <strain evidence="8 9">Rs-N31</strain>
    </source>
</reference>
<comment type="similarity">
    <text evidence="2">Belongs to the oxidase-dependent Fe transporter (OFeT) (TC 9.A.10.1) family.</text>
</comment>
<sequence length="399" mass="43412">MKKRFFLTVSLLLFGLSWTNAASATQYSTWNAIVAEMSVVLNSSYEIYLTGNIAQSKEMVNKAYFDFYETLGVERAVLSYVSGKRASIVEYRFAEVKRLMTEQAANRDVRLSLDTLIKMLKEDADQLDGKKETGWGVFVASLLVLLREGFEAILVVAAIAAYLIRSGNKSLTKVVYKSAAAAVAASAFLAVALQKLFSISGAGQEMVEGFTMLLAVAVLFFVSNWMVSKAESEAWKNYIKDKVAAAATTGSVAALAAASFLAVFREGAETILFYQALLADTKDHMGMLWFGFGVACLCLVVLFAAIRFGSLRIPLRPFFIGTSILMYVMSISFAGGGVKRLQVADLVPVTHVSDIATVDILGIYPTMETLLPQGALLILAVASFLFYMRKGAALKKAAY</sequence>
<feature type="transmembrane region" description="Helical" evidence="6">
    <location>
        <begin position="243"/>
        <end position="264"/>
    </location>
</feature>
<keyword evidence="5 6" id="KW-0472">Membrane</keyword>
<evidence type="ECO:0000256" key="1">
    <source>
        <dbReference type="ARBA" id="ARBA00004141"/>
    </source>
</evidence>
<evidence type="ECO:0000256" key="2">
    <source>
        <dbReference type="ARBA" id="ARBA00008333"/>
    </source>
</evidence>
<dbReference type="KEGG" id="dtr:RSDT_0408"/>
<dbReference type="PANTHER" id="PTHR31632:SF2">
    <property type="entry name" value="PLASMA MEMBRANE IRON PERMEASE"/>
    <property type="match status" value="1"/>
</dbReference>
<dbReference type="AlphaFoldDB" id="A0A1J1E3B3"/>
<comment type="subcellular location">
    <subcellularLocation>
        <location evidence="1">Membrane</location>
        <topology evidence="1">Multi-pass membrane protein</topology>
    </subcellularLocation>
</comment>
<evidence type="ECO:0000313" key="9">
    <source>
        <dbReference type="Proteomes" id="UP000242645"/>
    </source>
</evidence>
<feature type="transmembrane region" description="Helical" evidence="6">
    <location>
        <begin position="284"/>
        <end position="306"/>
    </location>
</feature>
<name>A0A1J1E3B3_9BACT</name>
<dbReference type="GO" id="GO:0015093">
    <property type="term" value="F:ferrous iron transmembrane transporter activity"/>
    <property type="evidence" value="ECO:0007669"/>
    <property type="project" value="TreeGrafter"/>
</dbReference>
<dbReference type="PANTHER" id="PTHR31632">
    <property type="entry name" value="IRON TRANSPORTER FTH1"/>
    <property type="match status" value="1"/>
</dbReference>
<dbReference type="Proteomes" id="UP000242645">
    <property type="component" value="Chromosome"/>
</dbReference>